<sequence>MVQRVLAIPSKRHDKRQVHFLARPEIEAILAPPDRATWLGRRDYTLLLVAAQTGLRLSELTGLDRDAVHLGSGAHVRCVGNGRKERITPLTTLARGARQASLKEPVRKGATRCSRTCKGAGSVPIASALCWRSMFVSLTRMPVFEGQSMSPHVLRHSDGTAACRRRLLRDSAVARL</sequence>
<organism evidence="3 4">
    <name type="scientific">Bradyrhizobium forestalis</name>
    <dbReference type="NCBI Taxonomy" id="1419263"/>
    <lineage>
        <taxon>Bacteria</taxon>
        <taxon>Pseudomonadati</taxon>
        <taxon>Pseudomonadota</taxon>
        <taxon>Alphaproteobacteria</taxon>
        <taxon>Hyphomicrobiales</taxon>
        <taxon>Nitrobacteraceae</taxon>
        <taxon>Bradyrhizobium</taxon>
    </lineage>
</organism>
<comment type="caution">
    <text evidence="3">The sequence shown here is derived from an EMBL/GenBank/DDBJ whole genome shotgun (WGS) entry which is preliminary data.</text>
</comment>
<protein>
    <recommendedName>
        <fullName evidence="2">Tyr recombinase domain-containing protein</fullName>
    </recommendedName>
</protein>
<evidence type="ECO:0000313" key="4">
    <source>
        <dbReference type="Proteomes" id="UP000231194"/>
    </source>
</evidence>
<feature type="domain" description="Tyr recombinase" evidence="2">
    <location>
        <begin position="16"/>
        <end position="176"/>
    </location>
</feature>
<dbReference type="Proteomes" id="UP000231194">
    <property type="component" value="Unassembled WGS sequence"/>
</dbReference>
<evidence type="ECO:0000256" key="1">
    <source>
        <dbReference type="ARBA" id="ARBA00023172"/>
    </source>
</evidence>
<reference evidence="3 4" key="1">
    <citation type="submission" date="2017-11" db="EMBL/GenBank/DDBJ databases">
        <title>Bradyrhizobium forestalis sp. nov., an efficient nitrogen-fixing bacterium isolated from nodules of forest legume species in the Amazon.</title>
        <authorList>
            <person name="Costa E.M."/>
            <person name="Guimaraes A."/>
            <person name="Carvalho T.S."/>
            <person name="Rodrigues T.L."/>
            <person name="Ribeiro P.R.A."/>
            <person name="Lebbe L."/>
            <person name="Willems A."/>
            <person name="Moreira F.M.S."/>
        </authorList>
    </citation>
    <scope>NUCLEOTIDE SEQUENCE [LARGE SCALE GENOMIC DNA]</scope>
    <source>
        <strain evidence="3 4">INPA54B</strain>
    </source>
</reference>
<dbReference type="InterPro" id="IPR011010">
    <property type="entry name" value="DNA_brk_join_enz"/>
</dbReference>
<dbReference type="Pfam" id="PF00589">
    <property type="entry name" value="Phage_integrase"/>
    <property type="match status" value="1"/>
</dbReference>
<evidence type="ECO:0000259" key="2">
    <source>
        <dbReference type="PROSITE" id="PS51898"/>
    </source>
</evidence>
<dbReference type="PROSITE" id="PS51898">
    <property type="entry name" value="TYR_RECOMBINASE"/>
    <property type="match status" value="1"/>
</dbReference>
<dbReference type="SUPFAM" id="SSF56349">
    <property type="entry name" value="DNA breaking-rejoining enzymes"/>
    <property type="match status" value="1"/>
</dbReference>
<dbReference type="GO" id="GO:0015074">
    <property type="term" value="P:DNA integration"/>
    <property type="evidence" value="ECO:0007669"/>
    <property type="project" value="InterPro"/>
</dbReference>
<dbReference type="InterPro" id="IPR013762">
    <property type="entry name" value="Integrase-like_cat_sf"/>
</dbReference>
<evidence type="ECO:0000313" key="3">
    <source>
        <dbReference type="EMBL" id="PJG50350.1"/>
    </source>
</evidence>
<accession>A0A2M8QXP1</accession>
<dbReference type="InterPro" id="IPR002104">
    <property type="entry name" value="Integrase_catalytic"/>
</dbReference>
<dbReference type="AlphaFoldDB" id="A0A2M8QXP1"/>
<dbReference type="GO" id="GO:0003677">
    <property type="term" value="F:DNA binding"/>
    <property type="evidence" value="ECO:0007669"/>
    <property type="project" value="InterPro"/>
</dbReference>
<name>A0A2M8QXP1_9BRAD</name>
<gene>
    <name evidence="3" type="ORF">CVM73_36840</name>
</gene>
<keyword evidence="4" id="KW-1185">Reference proteome</keyword>
<dbReference type="Gene3D" id="1.10.443.10">
    <property type="entry name" value="Intergrase catalytic core"/>
    <property type="match status" value="1"/>
</dbReference>
<proteinExistence type="predicted"/>
<dbReference type="EMBL" id="PGVG01000064">
    <property type="protein sequence ID" value="PJG50350.1"/>
    <property type="molecule type" value="Genomic_DNA"/>
</dbReference>
<dbReference type="GO" id="GO:0006310">
    <property type="term" value="P:DNA recombination"/>
    <property type="evidence" value="ECO:0007669"/>
    <property type="project" value="UniProtKB-KW"/>
</dbReference>
<keyword evidence="1" id="KW-0233">DNA recombination</keyword>